<keyword evidence="5" id="KW-0408">Iron</keyword>
<dbReference type="PROSITE" id="PS51819">
    <property type="entry name" value="VOC"/>
    <property type="match status" value="1"/>
</dbReference>
<proteinExistence type="inferred from homology"/>
<dbReference type="EMBL" id="JBHSWE010000001">
    <property type="protein sequence ID" value="MFC6673356.1"/>
    <property type="molecule type" value="Genomic_DNA"/>
</dbReference>
<dbReference type="Proteomes" id="UP001596422">
    <property type="component" value="Unassembled WGS sequence"/>
</dbReference>
<dbReference type="CDD" id="cd08342">
    <property type="entry name" value="HPPD_N_like"/>
    <property type="match status" value="1"/>
</dbReference>
<comment type="similarity">
    <text evidence="2">Belongs to the 4HPPD family.</text>
</comment>
<keyword evidence="8" id="KW-1185">Reference proteome</keyword>
<dbReference type="InterPro" id="IPR005956">
    <property type="entry name" value="4OHPhenylPyrv_dOase"/>
</dbReference>
<evidence type="ECO:0000256" key="2">
    <source>
        <dbReference type="ARBA" id="ARBA00005877"/>
    </source>
</evidence>
<dbReference type="Gene3D" id="3.10.180.10">
    <property type="entry name" value="2,3-Dihydroxybiphenyl 1,2-Dioxygenase, domain 1"/>
    <property type="match status" value="1"/>
</dbReference>
<evidence type="ECO:0000313" key="7">
    <source>
        <dbReference type="EMBL" id="MFC6673356.1"/>
    </source>
</evidence>
<feature type="domain" description="VOC" evidence="6">
    <location>
        <begin position="19"/>
        <end position="136"/>
    </location>
</feature>
<keyword evidence="3" id="KW-0479">Metal-binding</keyword>
<name>A0ABW2A7H4_9GAMM</name>
<comment type="caution">
    <text evidence="7">The sequence shown here is derived from an EMBL/GenBank/DDBJ whole genome shotgun (WGS) entry which is preliminary data.</text>
</comment>
<dbReference type="SUPFAM" id="SSF54593">
    <property type="entry name" value="Glyoxalase/Bleomycin resistance protein/Dihydroxybiphenyl dioxygenase"/>
    <property type="match status" value="2"/>
</dbReference>
<evidence type="ECO:0000259" key="6">
    <source>
        <dbReference type="PROSITE" id="PS51819"/>
    </source>
</evidence>
<gene>
    <name evidence="7" type="ORF">ACFQDL_27150</name>
</gene>
<dbReference type="PANTHER" id="PTHR11959:SF1">
    <property type="entry name" value="4-HYDROXYPHENYLPYRUVATE DIOXYGENASE"/>
    <property type="match status" value="1"/>
</dbReference>
<comment type="cofactor">
    <cofactor evidence="1">
        <name>Fe cation</name>
        <dbReference type="ChEBI" id="CHEBI:24875"/>
    </cofactor>
</comment>
<dbReference type="Pfam" id="PF14696">
    <property type="entry name" value="Glyoxalase_5"/>
    <property type="match status" value="1"/>
</dbReference>
<dbReference type="InterPro" id="IPR029068">
    <property type="entry name" value="Glyas_Bleomycin-R_OHBP_Dase"/>
</dbReference>
<organism evidence="7 8">
    <name type="scientific">Marinobacterium aestuariivivens</name>
    <dbReference type="NCBI Taxonomy" id="1698799"/>
    <lineage>
        <taxon>Bacteria</taxon>
        <taxon>Pseudomonadati</taxon>
        <taxon>Pseudomonadota</taxon>
        <taxon>Gammaproteobacteria</taxon>
        <taxon>Oceanospirillales</taxon>
        <taxon>Oceanospirillaceae</taxon>
        <taxon>Marinobacterium</taxon>
    </lineage>
</organism>
<keyword evidence="4" id="KW-0677">Repeat</keyword>
<reference evidence="8" key="1">
    <citation type="journal article" date="2019" name="Int. J. Syst. Evol. Microbiol.">
        <title>The Global Catalogue of Microorganisms (GCM) 10K type strain sequencing project: providing services to taxonomists for standard genome sequencing and annotation.</title>
        <authorList>
            <consortium name="The Broad Institute Genomics Platform"/>
            <consortium name="The Broad Institute Genome Sequencing Center for Infectious Disease"/>
            <person name="Wu L."/>
            <person name="Ma J."/>
        </authorList>
    </citation>
    <scope>NUCLEOTIDE SEQUENCE [LARGE SCALE GENOMIC DNA]</scope>
    <source>
        <strain evidence="8">NBRC 111756</strain>
    </source>
</reference>
<evidence type="ECO:0000256" key="1">
    <source>
        <dbReference type="ARBA" id="ARBA00001962"/>
    </source>
</evidence>
<dbReference type="InterPro" id="IPR041736">
    <property type="entry name" value="4OHPhenylPyrv_dOase_N"/>
</dbReference>
<evidence type="ECO:0000256" key="5">
    <source>
        <dbReference type="ARBA" id="ARBA00023004"/>
    </source>
</evidence>
<sequence>MPDRPLSTGQDLLSIRIEGFEFVEFAAPDPQPLIQLLEKMGFRATAKHRSKDVTLYRQGEINFIVNATPGSFAQSFAQEHGISICALAFRVADATDAYQKLLAQGAWEASTSAGAMELNIPAVESLGGTQIYLVDRYGRDLSIYDVDFKPLPEGATTGPMLQRVSRLTLSVGSGRTAEWRDFFCRLFGFEDLTDSRIRSPDGSFELRFAEIADAEFDLSDEGISAIHLATDEPASACAALGAAGIDCKSLDQDGWKLEHDALVEAVDFLIER</sequence>
<evidence type="ECO:0000256" key="4">
    <source>
        <dbReference type="ARBA" id="ARBA00022737"/>
    </source>
</evidence>
<evidence type="ECO:0000313" key="8">
    <source>
        <dbReference type="Proteomes" id="UP001596422"/>
    </source>
</evidence>
<dbReference type="RefSeq" id="WP_379911720.1">
    <property type="nucleotide sequence ID" value="NZ_JBHSWE010000001.1"/>
</dbReference>
<dbReference type="PANTHER" id="PTHR11959">
    <property type="entry name" value="4-HYDROXYPHENYLPYRUVATE DIOXYGENASE"/>
    <property type="match status" value="1"/>
</dbReference>
<dbReference type="InterPro" id="IPR037523">
    <property type="entry name" value="VOC_core"/>
</dbReference>
<evidence type="ECO:0000256" key="3">
    <source>
        <dbReference type="ARBA" id="ARBA00022723"/>
    </source>
</evidence>
<protein>
    <recommendedName>
        <fullName evidence="6">VOC domain-containing protein</fullName>
    </recommendedName>
</protein>
<accession>A0ABW2A7H4</accession>